<feature type="domain" description="NADP-dependent oxidoreductase" evidence="3">
    <location>
        <begin position="107"/>
        <end position="407"/>
    </location>
</feature>
<dbReference type="InterPro" id="IPR050523">
    <property type="entry name" value="AKR_Detox_Biosynth"/>
</dbReference>
<dbReference type="InterPro" id="IPR023210">
    <property type="entry name" value="NADP_OxRdtase_dom"/>
</dbReference>
<dbReference type="InterPro" id="IPR036812">
    <property type="entry name" value="NAD(P)_OxRdtase_dom_sf"/>
</dbReference>
<sequence length="419" mass="47721">MVTNTWKTCIAILMRQNMNYGPSNVHLPVLTNGFRLLGPLRLRTMSTISRRSLSPWLYCLRYRNLTMQFAARAGLSAARHAFLPRLRTPRFNQLRSMSQARTPVTLLGSMAFGGRADAHLSAQLVQLFLERGHEELDTAFMYNDGQAETIIGNMQLPKTVRIATKANPWEGKTLKPESVRNQLETSLKRLHTQCVDLFYLHAPDHQNPIQDTLQACNQLYKEGKFKQLGLSNYASWEVAEIYCICKHNNWVLPTVYQGMYNATTRQVETELLPCLRYFGIRFYAYNPLAGGLLTGKYHYEDKEGAQPAGRFFGNSWAGTYRDRYWKESHFQGIDGVQKALEAAYGSEKPTLTSAAIRWMYHHSHLRGDLGDGVIIGMSSMEQLNENLTAAAEGPLKQEVVDAFKHAWDLVAHECPNYFR</sequence>
<dbReference type="Pfam" id="PF00248">
    <property type="entry name" value="Aldo_ket_red"/>
    <property type="match status" value="1"/>
</dbReference>
<dbReference type="PANTHER" id="PTHR43364">
    <property type="entry name" value="NADH-SPECIFIC METHYLGLYOXAL REDUCTASE-RELATED"/>
    <property type="match status" value="1"/>
</dbReference>
<evidence type="ECO:0000256" key="1">
    <source>
        <dbReference type="ARBA" id="ARBA00023002"/>
    </source>
</evidence>
<evidence type="ECO:0000256" key="2">
    <source>
        <dbReference type="ARBA" id="ARBA00038157"/>
    </source>
</evidence>
<keyword evidence="1" id="KW-0560">Oxidoreductase</keyword>
<evidence type="ECO:0000313" key="4">
    <source>
        <dbReference type="EMBL" id="KAF4107234.1"/>
    </source>
</evidence>
<accession>A0A7J6CJC9</accession>
<dbReference type="PANTHER" id="PTHR43364:SF4">
    <property type="entry name" value="NAD(P)-LINKED OXIDOREDUCTASE SUPERFAMILY PROTEIN"/>
    <property type="match status" value="1"/>
</dbReference>
<reference evidence="4 5" key="1">
    <citation type="submission" date="2020-04" db="EMBL/GenBank/DDBJ databases">
        <title>Chromosome-level genome assembly of a cyprinid fish Onychostoma macrolepis by integration of Nanopore Sequencing, Bionano and Hi-C technology.</title>
        <authorList>
            <person name="Wang D."/>
        </authorList>
    </citation>
    <scope>NUCLEOTIDE SEQUENCE [LARGE SCALE GENOMIC DNA]</scope>
    <source>
        <strain evidence="4">SWU-2019</strain>
        <tissue evidence="4">Muscle</tissue>
    </source>
</reference>
<dbReference type="Proteomes" id="UP000579812">
    <property type="component" value="Unassembled WGS sequence"/>
</dbReference>
<comment type="similarity">
    <text evidence="2">Belongs to the aldo/keto reductase family. Aldo/keto reductase 2 subfamily.</text>
</comment>
<dbReference type="GO" id="GO:0016491">
    <property type="term" value="F:oxidoreductase activity"/>
    <property type="evidence" value="ECO:0007669"/>
    <property type="project" value="UniProtKB-KW"/>
</dbReference>
<protein>
    <recommendedName>
        <fullName evidence="3">NADP-dependent oxidoreductase domain-containing protein</fullName>
    </recommendedName>
</protein>
<name>A0A7J6CJC9_9TELE</name>
<gene>
    <name evidence="4" type="ORF">G5714_011598</name>
</gene>
<dbReference type="AlphaFoldDB" id="A0A7J6CJC9"/>
<dbReference type="EMBL" id="JAAMOB010000011">
    <property type="protein sequence ID" value="KAF4107234.1"/>
    <property type="molecule type" value="Genomic_DNA"/>
</dbReference>
<organism evidence="4 5">
    <name type="scientific">Onychostoma macrolepis</name>
    <dbReference type="NCBI Taxonomy" id="369639"/>
    <lineage>
        <taxon>Eukaryota</taxon>
        <taxon>Metazoa</taxon>
        <taxon>Chordata</taxon>
        <taxon>Craniata</taxon>
        <taxon>Vertebrata</taxon>
        <taxon>Euteleostomi</taxon>
        <taxon>Actinopterygii</taxon>
        <taxon>Neopterygii</taxon>
        <taxon>Teleostei</taxon>
        <taxon>Ostariophysi</taxon>
        <taxon>Cypriniformes</taxon>
        <taxon>Cyprinidae</taxon>
        <taxon>Acrossocheilinae</taxon>
        <taxon>Onychostoma</taxon>
    </lineage>
</organism>
<evidence type="ECO:0000259" key="3">
    <source>
        <dbReference type="Pfam" id="PF00248"/>
    </source>
</evidence>
<dbReference type="InterPro" id="IPR020471">
    <property type="entry name" value="AKR"/>
</dbReference>
<dbReference type="CDD" id="cd19075">
    <property type="entry name" value="AKR_AKR7A1-5"/>
    <property type="match status" value="1"/>
</dbReference>
<evidence type="ECO:0000313" key="5">
    <source>
        <dbReference type="Proteomes" id="UP000579812"/>
    </source>
</evidence>
<proteinExistence type="inferred from homology"/>
<comment type="caution">
    <text evidence="4">The sequence shown here is derived from an EMBL/GenBank/DDBJ whole genome shotgun (WGS) entry which is preliminary data.</text>
</comment>
<keyword evidence="5" id="KW-1185">Reference proteome</keyword>
<dbReference type="PRINTS" id="PR00069">
    <property type="entry name" value="ALDKETRDTASE"/>
</dbReference>
<dbReference type="Gene3D" id="3.20.20.100">
    <property type="entry name" value="NADP-dependent oxidoreductase domain"/>
    <property type="match status" value="1"/>
</dbReference>
<dbReference type="SUPFAM" id="SSF51430">
    <property type="entry name" value="NAD(P)-linked oxidoreductase"/>
    <property type="match status" value="1"/>
</dbReference>